<keyword evidence="1" id="KW-0646">Protease inhibitor</keyword>
<dbReference type="PANTHER" id="PTHR23259">
    <property type="entry name" value="RIDDLE"/>
    <property type="match status" value="1"/>
</dbReference>
<sequence length="140" mass="15956">MAKMAILSTLALAAVCALILQASAQSPSSQAFARGPGGGGGRFRPQLWPPWAWSRLCRRNEVYKHCVSSSCSETKCWRPRVGPACTMDCRYGCFCKDGFYRNRKGKCVRWRQCFKGGRPKRPSKPRPRPQWPQRQQHRPE</sequence>
<feature type="chain" id="PRO_5026947915" evidence="4">
    <location>
        <begin position="25"/>
        <end position="140"/>
    </location>
</feature>
<dbReference type="PANTHER" id="PTHR23259:SF69">
    <property type="entry name" value="GEO11767P1-RELATED"/>
    <property type="match status" value="1"/>
</dbReference>
<dbReference type="EMBL" id="GIDH01000996">
    <property type="protein sequence ID" value="NOV52939.1"/>
    <property type="molecule type" value="Transcribed_RNA"/>
</dbReference>
<evidence type="ECO:0000256" key="3">
    <source>
        <dbReference type="SAM" id="MobiDB-lite"/>
    </source>
</evidence>
<evidence type="ECO:0000256" key="4">
    <source>
        <dbReference type="SAM" id="SignalP"/>
    </source>
</evidence>
<evidence type="ECO:0000259" key="5">
    <source>
        <dbReference type="Pfam" id="PF01826"/>
    </source>
</evidence>
<keyword evidence="4" id="KW-0732">Signal</keyword>
<dbReference type="InterPro" id="IPR051368">
    <property type="entry name" value="SerProtInhib-TIL_Domain"/>
</dbReference>
<keyword evidence="2" id="KW-1015">Disulfide bond</keyword>
<dbReference type="AlphaFoldDB" id="A0A6M2E3D9"/>
<feature type="region of interest" description="Disordered" evidence="3">
    <location>
        <begin position="116"/>
        <end position="140"/>
    </location>
</feature>
<dbReference type="InterPro" id="IPR036084">
    <property type="entry name" value="Ser_inhib-like_sf"/>
</dbReference>
<dbReference type="Pfam" id="PF01826">
    <property type="entry name" value="TIL"/>
    <property type="match status" value="1"/>
</dbReference>
<accession>A0A6M2E3D9</accession>
<protein>
    <submittedName>
        <fullName evidence="6">Putative trypsin inhibitor like cysteine rich domain protein</fullName>
    </submittedName>
</protein>
<organism evidence="6">
    <name type="scientific">Amblyomma tuberculatum</name>
    <dbReference type="NCBI Taxonomy" id="48802"/>
    <lineage>
        <taxon>Eukaryota</taxon>
        <taxon>Metazoa</taxon>
        <taxon>Ecdysozoa</taxon>
        <taxon>Arthropoda</taxon>
        <taxon>Chelicerata</taxon>
        <taxon>Arachnida</taxon>
        <taxon>Acari</taxon>
        <taxon>Parasitiformes</taxon>
        <taxon>Ixodida</taxon>
        <taxon>Ixodoidea</taxon>
        <taxon>Ixodidae</taxon>
        <taxon>Amblyomminae</taxon>
        <taxon>Amblyomma</taxon>
    </lineage>
</organism>
<evidence type="ECO:0000256" key="2">
    <source>
        <dbReference type="ARBA" id="ARBA00023157"/>
    </source>
</evidence>
<name>A0A6M2E3D9_9ACAR</name>
<feature type="compositionally biased region" description="Basic residues" evidence="3">
    <location>
        <begin position="117"/>
        <end position="127"/>
    </location>
</feature>
<dbReference type="InterPro" id="IPR002919">
    <property type="entry name" value="TIL_dom"/>
</dbReference>
<evidence type="ECO:0000313" key="6">
    <source>
        <dbReference type="EMBL" id="NOV52939.1"/>
    </source>
</evidence>
<feature type="signal peptide" evidence="4">
    <location>
        <begin position="1"/>
        <end position="24"/>
    </location>
</feature>
<dbReference type="CDD" id="cd19941">
    <property type="entry name" value="TIL"/>
    <property type="match status" value="1"/>
</dbReference>
<proteinExistence type="predicted"/>
<dbReference type="SUPFAM" id="SSF57567">
    <property type="entry name" value="Serine protease inhibitors"/>
    <property type="match status" value="1"/>
</dbReference>
<dbReference type="GO" id="GO:0030414">
    <property type="term" value="F:peptidase inhibitor activity"/>
    <property type="evidence" value="ECO:0007669"/>
    <property type="project" value="UniProtKB-KW"/>
</dbReference>
<reference evidence="6" key="1">
    <citation type="submission" date="2019-12" db="EMBL/GenBank/DDBJ databases">
        <title>The sialotranscriptome of the gopher-tortoise tick, Amblyomma tuberculatum.</title>
        <authorList>
            <person name="Karim S."/>
            <person name="Andersen J."/>
            <person name="Kumar D."/>
            <person name="Adamson S."/>
            <person name="Ennen J."/>
            <person name="Qualis C.P."/>
            <person name="Ribeiro J.M.C."/>
        </authorList>
    </citation>
    <scope>NUCLEOTIDE SEQUENCE</scope>
    <source>
        <strain evidence="6">Removed</strain>
        <tissue evidence="6">Salivary glands</tissue>
    </source>
</reference>
<dbReference type="Gene3D" id="2.10.25.10">
    <property type="entry name" value="Laminin"/>
    <property type="match status" value="1"/>
</dbReference>
<evidence type="ECO:0000256" key="1">
    <source>
        <dbReference type="ARBA" id="ARBA00022690"/>
    </source>
</evidence>
<feature type="domain" description="TIL" evidence="5">
    <location>
        <begin position="57"/>
        <end position="113"/>
    </location>
</feature>